<feature type="transmembrane region" description="Helical" evidence="11">
    <location>
        <begin position="178"/>
        <end position="196"/>
    </location>
</feature>
<feature type="region of interest" description="Disordered" evidence="10">
    <location>
        <begin position="1"/>
        <end position="21"/>
    </location>
</feature>
<feature type="transmembrane region" description="Helical" evidence="11">
    <location>
        <begin position="382"/>
        <end position="406"/>
    </location>
</feature>
<comment type="caution">
    <text evidence="13">The sequence shown here is derived from an EMBL/GenBank/DDBJ whole genome shotgun (WGS) entry which is preliminary data.</text>
</comment>
<evidence type="ECO:0000256" key="7">
    <source>
        <dbReference type="ARBA" id="ARBA00023136"/>
    </source>
</evidence>
<dbReference type="InterPro" id="IPR050549">
    <property type="entry name" value="MFS_Trehalose_Transporter"/>
</dbReference>
<dbReference type="NCBIfam" id="TIGR00879">
    <property type="entry name" value="SP"/>
    <property type="match status" value="1"/>
</dbReference>
<keyword evidence="14" id="KW-1185">Reference proteome</keyword>
<dbReference type="GO" id="GO:0051119">
    <property type="term" value="F:sugar transmembrane transporter activity"/>
    <property type="evidence" value="ECO:0007669"/>
    <property type="project" value="InterPro"/>
</dbReference>
<keyword evidence="5 11" id="KW-0812">Transmembrane</keyword>
<dbReference type="FunFam" id="1.20.1250.20:FF:000043">
    <property type="entry name" value="sugar transporter ERD6-like 6"/>
    <property type="match status" value="1"/>
</dbReference>
<evidence type="ECO:0000259" key="12">
    <source>
        <dbReference type="PROSITE" id="PS50850"/>
    </source>
</evidence>
<feature type="transmembrane region" description="Helical" evidence="11">
    <location>
        <begin position="87"/>
        <end position="105"/>
    </location>
</feature>
<dbReference type="InterPro" id="IPR044775">
    <property type="entry name" value="MFS_ERD6/Tret1-like"/>
</dbReference>
<comment type="similarity">
    <text evidence="2 9">Belongs to the major facilitator superfamily. Sugar transporter (TC 2.A.1.1) family.</text>
</comment>
<comment type="subcellular location">
    <subcellularLocation>
        <location evidence="1">Membrane</location>
        <topology evidence="1">Multi-pass membrane protein</topology>
    </subcellularLocation>
</comment>
<evidence type="ECO:0000256" key="8">
    <source>
        <dbReference type="ARBA" id="ARBA00044504"/>
    </source>
</evidence>
<evidence type="ECO:0000256" key="9">
    <source>
        <dbReference type="RuleBase" id="RU003346"/>
    </source>
</evidence>
<feature type="transmembrane region" description="Helical" evidence="11">
    <location>
        <begin position="117"/>
        <end position="141"/>
    </location>
</feature>
<dbReference type="InterPro" id="IPR020846">
    <property type="entry name" value="MFS_dom"/>
</dbReference>
<keyword evidence="6 11" id="KW-1133">Transmembrane helix</keyword>
<dbReference type="AlphaFoldDB" id="A0AAP0CAE2"/>
<feature type="transmembrane region" description="Helical" evidence="11">
    <location>
        <begin position="285"/>
        <end position="304"/>
    </location>
</feature>
<organism evidence="13 14">
    <name type="scientific">Deinandra increscens subsp. villosa</name>
    <dbReference type="NCBI Taxonomy" id="3103831"/>
    <lineage>
        <taxon>Eukaryota</taxon>
        <taxon>Viridiplantae</taxon>
        <taxon>Streptophyta</taxon>
        <taxon>Embryophyta</taxon>
        <taxon>Tracheophyta</taxon>
        <taxon>Spermatophyta</taxon>
        <taxon>Magnoliopsida</taxon>
        <taxon>eudicotyledons</taxon>
        <taxon>Gunneridae</taxon>
        <taxon>Pentapetalae</taxon>
        <taxon>asterids</taxon>
        <taxon>campanulids</taxon>
        <taxon>Asterales</taxon>
        <taxon>Asteraceae</taxon>
        <taxon>Asteroideae</taxon>
        <taxon>Heliantheae alliance</taxon>
        <taxon>Madieae</taxon>
        <taxon>Madiinae</taxon>
        <taxon>Deinandra</taxon>
    </lineage>
</organism>
<comment type="similarity">
    <text evidence="8">Belongs to the major facilitator superfamily. Phosphate:H(+) symporter (TC 2.A.1.9) family.</text>
</comment>
<protein>
    <recommendedName>
        <fullName evidence="12">Major facilitator superfamily (MFS) profile domain-containing protein</fullName>
    </recommendedName>
</protein>
<sequence>MATRQHKDIEKGGDNKAHEDLKAPFIDNTSKNVNRSPETDQNGSIKMALLSTAVAVCGSTEFGACVGFSAPAQFAICKELDLSVAEYSLFGSIITIGAMIGAITSGRIADTIGRKRAMALSSVICIGGWLAIFLAMGSVLLDTGRFFTGYGIGIFTFAVPVYIAEIAPKELRGGLTTLNQFMIVTGSSISFLLGTVVSWRTLALFTGLSPCILLLAGLFFIPESPRWLAKEGHKDEFEQALRTLRGPKANISAEAKEIYESILALQALPQTRVSDLFEPEYIKPVFIAVGLMVCQQSGGINGIGFYASETFIFSGLKSGKVGTIAYALIQIPITIVGMVLLDKSGRRILLLISSFGTCLGCFITGTAFFLKDHHIILEWIPFLAVSGVLIFIASFSIGMGAIPWLIMSEIFPLHIKGTAGSLVCIVNWLGAWVVSYSFNFLLNWSPAGTFWLFAGFGVLNIGFVAKLVPETKGKSLEEIQASINS</sequence>
<evidence type="ECO:0000256" key="1">
    <source>
        <dbReference type="ARBA" id="ARBA00004141"/>
    </source>
</evidence>
<dbReference type="PRINTS" id="PR00171">
    <property type="entry name" value="SUGRTRNSPORT"/>
</dbReference>
<accession>A0AAP0CAE2</accession>
<dbReference type="PROSITE" id="PS50850">
    <property type="entry name" value="MFS"/>
    <property type="match status" value="1"/>
</dbReference>
<feature type="transmembrane region" description="Helical" evidence="11">
    <location>
        <begin position="324"/>
        <end position="341"/>
    </location>
</feature>
<dbReference type="CDD" id="cd17358">
    <property type="entry name" value="MFS_GLUT6_8_Class3_like"/>
    <property type="match status" value="1"/>
</dbReference>
<reference evidence="13 14" key="1">
    <citation type="submission" date="2024-04" db="EMBL/GenBank/DDBJ databases">
        <title>The reference genome of an endangered Asteraceae, Deinandra increscens subsp. villosa, native to the Central Coast of California.</title>
        <authorList>
            <person name="Guilliams M."/>
            <person name="Hasenstab-Lehman K."/>
            <person name="Meyer R."/>
            <person name="Mcevoy S."/>
        </authorList>
    </citation>
    <scope>NUCLEOTIDE SEQUENCE [LARGE SCALE GENOMIC DNA]</scope>
    <source>
        <tissue evidence="13">Leaf</tissue>
    </source>
</reference>
<evidence type="ECO:0000256" key="5">
    <source>
        <dbReference type="ARBA" id="ARBA00022692"/>
    </source>
</evidence>
<feature type="domain" description="Major facilitator superfamily (MFS) profile" evidence="12">
    <location>
        <begin position="51"/>
        <end position="472"/>
    </location>
</feature>
<dbReference type="PANTHER" id="PTHR48021:SF37">
    <property type="entry name" value="SUGAR TRANSPORTER ERD6-LIKE 16"/>
    <property type="match status" value="1"/>
</dbReference>
<evidence type="ECO:0000256" key="6">
    <source>
        <dbReference type="ARBA" id="ARBA00022989"/>
    </source>
</evidence>
<dbReference type="SUPFAM" id="SSF103473">
    <property type="entry name" value="MFS general substrate transporter"/>
    <property type="match status" value="1"/>
</dbReference>
<keyword evidence="3 9" id="KW-0813">Transport</keyword>
<dbReference type="InterPro" id="IPR036259">
    <property type="entry name" value="MFS_trans_sf"/>
</dbReference>
<name>A0AAP0CAE2_9ASTR</name>
<keyword evidence="4" id="KW-0762">Sugar transport</keyword>
<evidence type="ECO:0000256" key="11">
    <source>
        <dbReference type="SAM" id="Phobius"/>
    </source>
</evidence>
<dbReference type="EMBL" id="JBCNJP010000027">
    <property type="protein sequence ID" value="KAK9052780.1"/>
    <property type="molecule type" value="Genomic_DNA"/>
</dbReference>
<evidence type="ECO:0000256" key="4">
    <source>
        <dbReference type="ARBA" id="ARBA00022597"/>
    </source>
</evidence>
<dbReference type="PANTHER" id="PTHR48021">
    <property type="match status" value="1"/>
</dbReference>
<proteinExistence type="inferred from homology"/>
<dbReference type="InterPro" id="IPR005828">
    <property type="entry name" value="MFS_sugar_transport-like"/>
</dbReference>
<dbReference type="InterPro" id="IPR003663">
    <property type="entry name" value="Sugar/inositol_transpt"/>
</dbReference>
<feature type="transmembrane region" description="Helical" evidence="11">
    <location>
        <begin position="348"/>
        <end position="370"/>
    </location>
</feature>
<feature type="transmembrane region" description="Helical" evidence="11">
    <location>
        <begin position="147"/>
        <end position="166"/>
    </location>
</feature>
<dbReference type="Pfam" id="PF00083">
    <property type="entry name" value="Sugar_tr"/>
    <property type="match status" value="1"/>
</dbReference>
<feature type="transmembrane region" description="Helical" evidence="11">
    <location>
        <begin position="450"/>
        <end position="468"/>
    </location>
</feature>
<evidence type="ECO:0000256" key="3">
    <source>
        <dbReference type="ARBA" id="ARBA00022448"/>
    </source>
</evidence>
<evidence type="ECO:0000256" key="10">
    <source>
        <dbReference type="SAM" id="MobiDB-lite"/>
    </source>
</evidence>
<feature type="transmembrane region" description="Helical" evidence="11">
    <location>
        <begin position="418"/>
        <end position="438"/>
    </location>
</feature>
<evidence type="ECO:0000313" key="13">
    <source>
        <dbReference type="EMBL" id="KAK9052780.1"/>
    </source>
</evidence>
<gene>
    <name evidence="13" type="ORF">SSX86_029410</name>
</gene>
<evidence type="ECO:0000313" key="14">
    <source>
        <dbReference type="Proteomes" id="UP001408789"/>
    </source>
</evidence>
<keyword evidence="7 11" id="KW-0472">Membrane</keyword>
<dbReference type="GO" id="GO:0016020">
    <property type="term" value="C:membrane"/>
    <property type="evidence" value="ECO:0007669"/>
    <property type="project" value="UniProtKB-SubCell"/>
</dbReference>
<dbReference type="Proteomes" id="UP001408789">
    <property type="component" value="Unassembled WGS sequence"/>
</dbReference>
<evidence type="ECO:0000256" key="2">
    <source>
        <dbReference type="ARBA" id="ARBA00010992"/>
    </source>
</evidence>
<feature type="transmembrane region" description="Helical" evidence="11">
    <location>
        <begin position="202"/>
        <end position="221"/>
    </location>
</feature>
<dbReference type="Gene3D" id="1.20.1250.20">
    <property type="entry name" value="MFS general substrate transporter like domains"/>
    <property type="match status" value="1"/>
</dbReference>